<evidence type="ECO:0000313" key="1">
    <source>
        <dbReference type="EMBL" id="KKL71426.1"/>
    </source>
</evidence>
<dbReference type="AlphaFoldDB" id="A0A0F9EYY7"/>
<gene>
    <name evidence="1" type="ORF">LCGC14_2095060</name>
</gene>
<proteinExistence type="predicted"/>
<accession>A0A0F9EYY7</accession>
<comment type="caution">
    <text evidence="1">The sequence shown here is derived from an EMBL/GenBank/DDBJ whole genome shotgun (WGS) entry which is preliminary data.</text>
</comment>
<organism evidence="1">
    <name type="scientific">marine sediment metagenome</name>
    <dbReference type="NCBI Taxonomy" id="412755"/>
    <lineage>
        <taxon>unclassified sequences</taxon>
        <taxon>metagenomes</taxon>
        <taxon>ecological metagenomes</taxon>
    </lineage>
</organism>
<protein>
    <submittedName>
        <fullName evidence="1">Uncharacterized protein</fullName>
    </submittedName>
</protein>
<reference evidence="1" key="1">
    <citation type="journal article" date="2015" name="Nature">
        <title>Complex archaea that bridge the gap between prokaryotes and eukaryotes.</title>
        <authorList>
            <person name="Spang A."/>
            <person name="Saw J.H."/>
            <person name="Jorgensen S.L."/>
            <person name="Zaremba-Niedzwiedzka K."/>
            <person name="Martijn J."/>
            <person name="Lind A.E."/>
            <person name="van Eijk R."/>
            <person name="Schleper C."/>
            <person name="Guy L."/>
            <person name="Ettema T.J."/>
        </authorList>
    </citation>
    <scope>NUCLEOTIDE SEQUENCE</scope>
</reference>
<dbReference type="EMBL" id="LAZR01025596">
    <property type="protein sequence ID" value="KKL71426.1"/>
    <property type="molecule type" value="Genomic_DNA"/>
</dbReference>
<sequence length="104" mass="12048">MAEIVTMPVAEFRRMGYLQELNRNFLHPHGLALSIEVDENGNESFGIIWDYRNDPEGLAFADELIDDEFSERAYRLTMLFHIRASKRLGKLGYIIQPTKRSGDE</sequence>
<name>A0A0F9EYY7_9ZZZZ</name>